<accession>A0A8S5VHB3</accession>
<protein>
    <submittedName>
        <fullName evidence="1">Uncharacterized protein</fullName>
    </submittedName>
</protein>
<organism evidence="1">
    <name type="scientific">Myoviridae sp. ctkfK18</name>
    <dbReference type="NCBI Taxonomy" id="2825165"/>
    <lineage>
        <taxon>Viruses</taxon>
        <taxon>Duplodnaviria</taxon>
        <taxon>Heunggongvirae</taxon>
        <taxon>Uroviricota</taxon>
        <taxon>Caudoviricetes</taxon>
    </lineage>
</organism>
<reference evidence="1" key="1">
    <citation type="journal article" date="2021" name="Proc. Natl. Acad. Sci. U.S.A.">
        <title>A Catalog of Tens of Thousands of Viruses from Human Metagenomes Reveals Hidden Associations with Chronic Diseases.</title>
        <authorList>
            <person name="Tisza M.J."/>
            <person name="Buck C.B."/>
        </authorList>
    </citation>
    <scope>NUCLEOTIDE SEQUENCE</scope>
    <source>
        <strain evidence="1">CtkfK18</strain>
    </source>
</reference>
<proteinExistence type="predicted"/>
<name>A0A8S5VHB3_9CAUD</name>
<evidence type="ECO:0000313" key="1">
    <source>
        <dbReference type="EMBL" id="DAG06003.1"/>
    </source>
</evidence>
<dbReference type="EMBL" id="BK016265">
    <property type="protein sequence ID" value="DAG06003.1"/>
    <property type="molecule type" value="Genomic_DNA"/>
</dbReference>
<sequence>MNVKIISTSRVLELSTTVDTRFILKHENKRRELNIEISAPMQKLLYYNDIINDIKSDITEILIDDINIITTSEGAYSVETYIAEARQMTYGKSDTDSLPSLRIYVNFTKDGE</sequence>